<evidence type="ECO:0000256" key="7">
    <source>
        <dbReference type="ARBA" id="ARBA00048612"/>
    </source>
</evidence>
<protein>
    <recommendedName>
        <fullName evidence="3">type II protein arginine methyltransferase</fullName>
        <ecNumber evidence="3">2.1.1.320</ecNumber>
    </recommendedName>
</protein>
<evidence type="ECO:0000256" key="1">
    <source>
        <dbReference type="ARBA" id="ARBA00004173"/>
    </source>
</evidence>
<feature type="compositionally biased region" description="Low complexity" evidence="8">
    <location>
        <begin position="7"/>
        <end position="17"/>
    </location>
</feature>
<evidence type="ECO:0000256" key="2">
    <source>
        <dbReference type="ARBA" id="ARBA00005891"/>
    </source>
</evidence>
<comment type="subcellular location">
    <subcellularLocation>
        <location evidence="1">Mitochondrion</location>
    </subcellularLocation>
</comment>
<gene>
    <name evidence="9" type="ORF">ACHAXA_004345</name>
</gene>
<sequence>MMMSSSRALVARTAAATRGRRWLQPSSSPSMPVRVYSGSSLFATTAGTGGRPSIASSTEAIEEDDRGGQGRDGGGISTMKDIDVRRRQSPSSIIGKRPGETPFSPPPERTRSDESVHGSIDRPIVERRRSGSNPTAVASSRGRMPLVLPFPVDDASSSTPRSPSSEYNNRDHAHARPSPTLSLAPRKTTINGSWEEEECDNALRRHFLREGIIPSPPRPMTSGLPPVGLVEEVEIHEPDPSGVSNADPEDVLDMASMYDPSIHLPDKPDFNSVRNRQRYEAGTPLTDELIAYIGVRGPITVAEYMRRALRDGRHGYYTGKGSRSGKGVRGGGRKTTTMTTTTTRKTGEAVDNAGQEDEFGENSIATVDDDDDDNDWDADDVDDDSYAPVFADAPGAGYVGGEHVIGSGGDFITAPEVSQLFGESLLVWFMTQYQTMRSPSEIQVIEIGPGKGTLICDIVRSAITTFPDFASALTSAAANSGGSEGEELLGKSDKVAVGVHLVEVTNGMRARQKESLRNLAREKTIVEKGYTFRFADDPVDEVRGERAEKLSISESESSSSDGDLKNRTICFSWHDSLSSVPTHDAVTGRPIPTFVICQELVDALPIHSFQKVEGGVWRERLVDVAIRDDSEAAEAAERVRSAVVRRYTTTEVGDAAVPSTAFSVPLSSNGVLGPAPLGGTKKIPRLRFVLPPDTTPALRSLLRVNGRGFPLRDNPSADVLDSLPDGSIIEACPEGLLLVQDIADRIERCGGGAALIVDYGGDGSSGGDTLRGFHKHSQVHPLSRPGEVDVTADVDFGALREAVNQRISIKESMEQRLKRERKVRRREDKGGDAANGVVIDRALEISKTAHIRPEAFGPISQGKFLAQMGIVQRVEKKIEDPETTDEEAFEIYSAMERLVVAEQMGERYKVMAIALKKDGLFPPPGF</sequence>
<feature type="region of interest" description="Disordered" evidence="8">
    <location>
        <begin position="351"/>
        <end position="373"/>
    </location>
</feature>
<organism evidence="9 10">
    <name type="scientific">Cyclostephanos tholiformis</name>
    <dbReference type="NCBI Taxonomy" id="382380"/>
    <lineage>
        <taxon>Eukaryota</taxon>
        <taxon>Sar</taxon>
        <taxon>Stramenopiles</taxon>
        <taxon>Ochrophyta</taxon>
        <taxon>Bacillariophyta</taxon>
        <taxon>Coscinodiscophyceae</taxon>
        <taxon>Thalassiosirophycidae</taxon>
        <taxon>Stephanodiscales</taxon>
        <taxon>Stephanodiscaceae</taxon>
        <taxon>Cyclostephanos</taxon>
    </lineage>
</organism>
<evidence type="ECO:0000256" key="4">
    <source>
        <dbReference type="ARBA" id="ARBA00022603"/>
    </source>
</evidence>
<keyword evidence="6" id="KW-0496">Mitochondrion</keyword>
<evidence type="ECO:0000256" key="5">
    <source>
        <dbReference type="ARBA" id="ARBA00022679"/>
    </source>
</evidence>
<keyword evidence="10" id="KW-1185">Reference proteome</keyword>
<dbReference type="EMBL" id="JALLPB020000020">
    <property type="protein sequence ID" value="KAL3826508.1"/>
    <property type="molecule type" value="Genomic_DNA"/>
</dbReference>
<dbReference type="PANTHER" id="PTHR12049:SF7">
    <property type="entry name" value="PROTEIN ARGININE METHYLTRANSFERASE NDUFAF7, MITOCHONDRIAL"/>
    <property type="match status" value="1"/>
</dbReference>
<feature type="compositionally biased region" description="Polar residues" evidence="8">
    <location>
        <begin position="37"/>
        <end position="46"/>
    </location>
</feature>
<name>A0ABD3SPV2_9STRA</name>
<feature type="region of interest" description="Disordered" evidence="8">
    <location>
        <begin position="1"/>
        <end position="195"/>
    </location>
</feature>
<dbReference type="InterPro" id="IPR029063">
    <property type="entry name" value="SAM-dependent_MTases_sf"/>
</dbReference>
<dbReference type="Gene3D" id="3.40.50.12710">
    <property type="match status" value="2"/>
</dbReference>
<comment type="catalytic activity">
    <reaction evidence="7">
        <text>L-arginyl-[protein] + 2 S-adenosyl-L-methionine = N(omega),N(omega)'-dimethyl-L-arginyl-[protein] + 2 S-adenosyl-L-homocysteine + 2 H(+)</text>
        <dbReference type="Rhea" id="RHEA:48108"/>
        <dbReference type="Rhea" id="RHEA-COMP:10532"/>
        <dbReference type="Rhea" id="RHEA-COMP:11992"/>
        <dbReference type="ChEBI" id="CHEBI:15378"/>
        <dbReference type="ChEBI" id="CHEBI:29965"/>
        <dbReference type="ChEBI" id="CHEBI:57856"/>
        <dbReference type="ChEBI" id="CHEBI:59789"/>
        <dbReference type="ChEBI" id="CHEBI:88221"/>
        <dbReference type="EC" id="2.1.1.320"/>
    </reaction>
</comment>
<dbReference type="InterPro" id="IPR003788">
    <property type="entry name" value="NDUFAF7"/>
</dbReference>
<accession>A0ABD3SPV2</accession>
<keyword evidence="4" id="KW-0489">Methyltransferase</keyword>
<feature type="compositionally biased region" description="Basic and acidic residues" evidence="8">
    <location>
        <begin position="108"/>
        <end position="129"/>
    </location>
</feature>
<comment type="similarity">
    <text evidence="2">Belongs to the NDUFAF7 family.</text>
</comment>
<dbReference type="GO" id="GO:0005739">
    <property type="term" value="C:mitochondrion"/>
    <property type="evidence" value="ECO:0007669"/>
    <property type="project" value="UniProtKB-SubCell"/>
</dbReference>
<evidence type="ECO:0000313" key="10">
    <source>
        <dbReference type="Proteomes" id="UP001530377"/>
    </source>
</evidence>
<dbReference type="GO" id="GO:0035243">
    <property type="term" value="F:protein-arginine omega-N symmetric methyltransferase activity"/>
    <property type="evidence" value="ECO:0007669"/>
    <property type="project" value="UniProtKB-EC"/>
</dbReference>
<evidence type="ECO:0000256" key="3">
    <source>
        <dbReference type="ARBA" id="ARBA00011935"/>
    </source>
</evidence>
<evidence type="ECO:0000256" key="6">
    <source>
        <dbReference type="ARBA" id="ARBA00023128"/>
    </source>
</evidence>
<dbReference type="Pfam" id="PF02636">
    <property type="entry name" value="Methyltransf_28"/>
    <property type="match status" value="2"/>
</dbReference>
<dbReference type="SUPFAM" id="SSF53335">
    <property type="entry name" value="S-adenosyl-L-methionine-dependent methyltransferases"/>
    <property type="match status" value="2"/>
</dbReference>
<reference evidence="9 10" key="1">
    <citation type="submission" date="2024-10" db="EMBL/GenBank/DDBJ databases">
        <title>Updated reference genomes for cyclostephanoid diatoms.</title>
        <authorList>
            <person name="Roberts W.R."/>
            <person name="Alverson A.J."/>
        </authorList>
    </citation>
    <scope>NUCLEOTIDE SEQUENCE [LARGE SCALE GENOMIC DNA]</scope>
    <source>
        <strain evidence="9 10">AJA228-03</strain>
    </source>
</reference>
<feature type="compositionally biased region" description="Low complexity" evidence="8">
    <location>
        <begin position="156"/>
        <end position="165"/>
    </location>
</feature>
<dbReference type="PANTHER" id="PTHR12049">
    <property type="entry name" value="PROTEIN ARGININE METHYLTRANSFERASE NDUFAF7, MITOCHONDRIAL"/>
    <property type="match status" value="1"/>
</dbReference>
<dbReference type="GO" id="GO:0032259">
    <property type="term" value="P:methylation"/>
    <property type="evidence" value="ECO:0007669"/>
    <property type="project" value="UniProtKB-KW"/>
</dbReference>
<proteinExistence type="inferred from homology"/>
<dbReference type="EC" id="2.1.1.320" evidence="3"/>
<dbReference type="InterPro" id="IPR038375">
    <property type="entry name" value="NDUFAF7_sf"/>
</dbReference>
<dbReference type="AlphaFoldDB" id="A0ABD3SPV2"/>
<dbReference type="Proteomes" id="UP001530377">
    <property type="component" value="Unassembled WGS sequence"/>
</dbReference>
<evidence type="ECO:0000256" key="8">
    <source>
        <dbReference type="SAM" id="MobiDB-lite"/>
    </source>
</evidence>
<keyword evidence="5" id="KW-0808">Transferase</keyword>
<evidence type="ECO:0000313" key="9">
    <source>
        <dbReference type="EMBL" id="KAL3826508.1"/>
    </source>
</evidence>
<comment type="caution">
    <text evidence="9">The sequence shown here is derived from an EMBL/GenBank/DDBJ whole genome shotgun (WGS) entry which is preliminary data.</text>
</comment>
<feature type="region of interest" description="Disordered" evidence="8">
    <location>
        <begin position="316"/>
        <end position="338"/>
    </location>
</feature>